<comment type="subcellular location">
    <subcellularLocation>
        <location evidence="1">Membrane</location>
        <topology evidence="1">Multi-pass membrane protein</topology>
    </subcellularLocation>
</comment>
<dbReference type="InterPro" id="IPR050291">
    <property type="entry name" value="CDF_Transporter"/>
</dbReference>
<dbReference type="InterPro" id="IPR027469">
    <property type="entry name" value="Cation_efflux_TMD_sf"/>
</dbReference>
<evidence type="ECO:0000313" key="10">
    <source>
        <dbReference type="EMBL" id="QET03354.1"/>
    </source>
</evidence>
<evidence type="ECO:0000256" key="3">
    <source>
        <dbReference type="ARBA" id="ARBA00022448"/>
    </source>
</evidence>
<dbReference type="PANTHER" id="PTHR43840:SF15">
    <property type="entry name" value="MITOCHONDRIAL METAL TRANSPORTER 1-RELATED"/>
    <property type="match status" value="1"/>
</dbReference>
<keyword evidence="4 7" id="KW-0812">Transmembrane</keyword>
<feature type="domain" description="Cation efflux protein cytoplasmic" evidence="9">
    <location>
        <begin position="227"/>
        <end position="302"/>
    </location>
</feature>
<evidence type="ECO:0000256" key="1">
    <source>
        <dbReference type="ARBA" id="ARBA00004141"/>
    </source>
</evidence>
<gene>
    <name evidence="10" type="ORF">FOB72_15705</name>
</gene>
<dbReference type="GO" id="GO:0016020">
    <property type="term" value="C:membrane"/>
    <property type="evidence" value="ECO:0007669"/>
    <property type="project" value="UniProtKB-SubCell"/>
</dbReference>
<reference evidence="10 11" key="1">
    <citation type="submission" date="2019-09" db="EMBL/GenBank/DDBJ databases">
        <title>FDA dAtabase for Regulatory Grade micrObial Sequences (FDA-ARGOS): Supporting development and validation of Infectious Disease Dx tests.</title>
        <authorList>
            <person name="Sciortino C."/>
            <person name="Tallon L."/>
            <person name="Sadzewicz L."/>
            <person name="Vavikolanu K."/>
            <person name="Mehta A."/>
            <person name="Aluvathingal J."/>
            <person name="Nadendla S."/>
            <person name="Nandy P."/>
            <person name="Geyer C."/>
            <person name="Yan Y."/>
            <person name="Sichtig H."/>
        </authorList>
    </citation>
    <scope>NUCLEOTIDE SEQUENCE [LARGE SCALE GENOMIC DNA]</scope>
    <source>
        <strain evidence="10 11">FDAARGOS_664</strain>
    </source>
</reference>
<evidence type="ECO:0000256" key="6">
    <source>
        <dbReference type="ARBA" id="ARBA00023136"/>
    </source>
</evidence>
<sequence>MTFSPAEANPPVTDEALEVRHLAARRSTLVSVFVNIALTIVQAAIGVVAGSQALIADAAHSLSDLVSDFVVLVAGHHSRKDADLDHPYGHQRFETAASLALGALLLAVGIGMLWTAVQKIEHPEQVQPVKLVALWVAIGALIAKELLFRYMLRVAERVRSSMLVANAWHARSDAASSLVVALGIGGNLLGYHVLDPVAAIVVGLMVARMGLQFGWDALSDLMDRAADEDTVAALRQTMLETPGVLGLHDLKTRKMGDLILVDVHLEIAADLTVEQGHAIAVDARERAMRRDDVLNVMTHVDPVRR</sequence>
<feature type="transmembrane region" description="Helical" evidence="7">
    <location>
        <begin position="96"/>
        <end position="117"/>
    </location>
</feature>
<dbReference type="AlphaFoldDB" id="A0A5P2H6X1"/>
<dbReference type="InterPro" id="IPR036837">
    <property type="entry name" value="Cation_efflux_CTD_sf"/>
</dbReference>
<dbReference type="NCBIfam" id="TIGR01297">
    <property type="entry name" value="CDF"/>
    <property type="match status" value="1"/>
</dbReference>
<proteinExistence type="inferred from homology"/>
<evidence type="ECO:0000259" key="9">
    <source>
        <dbReference type="Pfam" id="PF16916"/>
    </source>
</evidence>
<keyword evidence="6 7" id="KW-0472">Membrane</keyword>
<feature type="domain" description="Cation efflux protein transmembrane" evidence="8">
    <location>
        <begin position="29"/>
        <end position="222"/>
    </location>
</feature>
<keyword evidence="3" id="KW-0813">Transport</keyword>
<evidence type="ECO:0000256" key="4">
    <source>
        <dbReference type="ARBA" id="ARBA00022692"/>
    </source>
</evidence>
<protein>
    <submittedName>
        <fullName evidence="10">Cation transporter</fullName>
    </submittedName>
</protein>
<feature type="transmembrane region" description="Helical" evidence="7">
    <location>
        <begin position="29"/>
        <end position="49"/>
    </location>
</feature>
<dbReference type="Gene3D" id="3.30.70.1350">
    <property type="entry name" value="Cation efflux protein, cytoplasmic domain"/>
    <property type="match status" value="1"/>
</dbReference>
<dbReference type="Pfam" id="PF16916">
    <property type="entry name" value="ZT_dimer"/>
    <property type="match status" value="1"/>
</dbReference>
<dbReference type="FunFam" id="1.20.1510.10:FF:000006">
    <property type="entry name" value="Divalent cation efflux transporter"/>
    <property type="match status" value="1"/>
</dbReference>
<name>A0A5P2H6X1_9BURK</name>
<dbReference type="InterPro" id="IPR027470">
    <property type="entry name" value="Cation_efflux_CTD"/>
</dbReference>
<evidence type="ECO:0000256" key="5">
    <source>
        <dbReference type="ARBA" id="ARBA00022989"/>
    </source>
</evidence>
<evidence type="ECO:0000259" key="8">
    <source>
        <dbReference type="Pfam" id="PF01545"/>
    </source>
</evidence>
<dbReference type="OrthoDB" id="9806522at2"/>
<dbReference type="InterPro" id="IPR058533">
    <property type="entry name" value="Cation_efflux_TM"/>
</dbReference>
<dbReference type="Proteomes" id="UP000322822">
    <property type="component" value="Chromosome 1"/>
</dbReference>
<dbReference type="GO" id="GO:0008324">
    <property type="term" value="F:monoatomic cation transmembrane transporter activity"/>
    <property type="evidence" value="ECO:0007669"/>
    <property type="project" value="InterPro"/>
</dbReference>
<feature type="transmembrane region" description="Helical" evidence="7">
    <location>
        <begin position="132"/>
        <end position="152"/>
    </location>
</feature>
<dbReference type="Gene3D" id="1.20.1510.10">
    <property type="entry name" value="Cation efflux protein transmembrane domain"/>
    <property type="match status" value="1"/>
</dbReference>
<accession>A0A5P2H6X1</accession>
<dbReference type="RefSeq" id="WP_150373464.1">
    <property type="nucleotide sequence ID" value="NZ_CP044065.1"/>
</dbReference>
<dbReference type="Pfam" id="PF01545">
    <property type="entry name" value="Cation_efflux"/>
    <property type="match status" value="1"/>
</dbReference>
<comment type="similarity">
    <text evidence="2">Belongs to the cation diffusion facilitator (CDF) transporter (TC 2.A.4) family.</text>
</comment>
<dbReference type="SUPFAM" id="SSF161111">
    <property type="entry name" value="Cation efflux protein transmembrane domain-like"/>
    <property type="match status" value="1"/>
</dbReference>
<keyword evidence="5 7" id="KW-1133">Transmembrane helix</keyword>
<dbReference type="InterPro" id="IPR002524">
    <property type="entry name" value="Cation_efflux"/>
</dbReference>
<dbReference type="SUPFAM" id="SSF160240">
    <property type="entry name" value="Cation efflux protein cytoplasmic domain-like"/>
    <property type="match status" value="1"/>
</dbReference>
<dbReference type="EMBL" id="CP044065">
    <property type="protein sequence ID" value="QET03354.1"/>
    <property type="molecule type" value="Genomic_DNA"/>
</dbReference>
<evidence type="ECO:0000313" key="11">
    <source>
        <dbReference type="Proteomes" id="UP000322822"/>
    </source>
</evidence>
<evidence type="ECO:0000256" key="7">
    <source>
        <dbReference type="SAM" id="Phobius"/>
    </source>
</evidence>
<organism evidence="10 11">
    <name type="scientific">Cupriavidus pauculus</name>
    <dbReference type="NCBI Taxonomy" id="82633"/>
    <lineage>
        <taxon>Bacteria</taxon>
        <taxon>Pseudomonadati</taxon>
        <taxon>Pseudomonadota</taxon>
        <taxon>Betaproteobacteria</taxon>
        <taxon>Burkholderiales</taxon>
        <taxon>Burkholderiaceae</taxon>
        <taxon>Cupriavidus</taxon>
    </lineage>
</organism>
<dbReference type="PANTHER" id="PTHR43840">
    <property type="entry name" value="MITOCHONDRIAL METAL TRANSPORTER 1-RELATED"/>
    <property type="match status" value="1"/>
</dbReference>
<evidence type="ECO:0000256" key="2">
    <source>
        <dbReference type="ARBA" id="ARBA00008114"/>
    </source>
</evidence>